<keyword evidence="4" id="KW-1133">Transmembrane helix</keyword>
<keyword evidence="8" id="KW-1185">Reference proteome</keyword>
<reference evidence="7" key="2">
    <citation type="submission" date="2025-09" db="UniProtKB">
        <authorList>
            <consortium name="Ensembl"/>
        </authorList>
    </citation>
    <scope>IDENTIFICATION</scope>
</reference>
<comment type="subcellular location">
    <subcellularLocation>
        <location evidence="1">Membrane</location>
    </subcellularLocation>
</comment>
<feature type="chain" id="PRO_5034489141" evidence="5">
    <location>
        <begin position="19"/>
        <end position="350"/>
    </location>
</feature>
<dbReference type="CDD" id="cd05716">
    <property type="entry name" value="IgV_pIgR_like"/>
    <property type="match status" value="1"/>
</dbReference>
<name>A0A8C0ZEF7_CYACU</name>
<evidence type="ECO:0000259" key="6">
    <source>
        <dbReference type="PROSITE" id="PS50835"/>
    </source>
</evidence>
<gene>
    <name evidence="7" type="primary">LOC111937344</name>
</gene>
<evidence type="ECO:0000256" key="1">
    <source>
        <dbReference type="ARBA" id="ARBA00004370"/>
    </source>
</evidence>
<evidence type="ECO:0000313" key="7">
    <source>
        <dbReference type="Ensembl" id="ENSCCEP00000014742.1"/>
    </source>
</evidence>
<keyword evidence="2 4" id="KW-0812">Transmembrane</keyword>
<dbReference type="InterPro" id="IPR013106">
    <property type="entry name" value="Ig_V-set"/>
</dbReference>
<dbReference type="AlphaFoldDB" id="A0A8C0ZEF7"/>
<dbReference type="SMART" id="SM00409">
    <property type="entry name" value="IG"/>
    <property type="match status" value="1"/>
</dbReference>
<evidence type="ECO:0000256" key="3">
    <source>
        <dbReference type="ARBA" id="ARBA00023136"/>
    </source>
</evidence>
<accession>A0A8C0ZEF7</accession>
<reference evidence="7" key="1">
    <citation type="submission" date="2025-08" db="UniProtKB">
        <authorList>
            <consortium name="Ensembl"/>
        </authorList>
    </citation>
    <scope>IDENTIFICATION</scope>
</reference>
<proteinExistence type="predicted"/>
<dbReference type="Ensembl" id="ENSCCET00000022924.1">
    <property type="protein sequence ID" value="ENSCCEP00000014742.1"/>
    <property type="gene ID" value="ENSCCEG00000014051.1"/>
</dbReference>
<feature type="signal peptide" evidence="5">
    <location>
        <begin position="1"/>
        <end position="18"/>
    </location>
</feature>
<organism evidence="7 8">
    <name type="scientific">Cyanistes caeruleus</name>
    <name type="common">Eurasian blue tit</name>
    <name type="synonym">Parus caeruleus</name>
    <dbReference type="NCBI Taxonomy" id="156563"/>
    <lineage>
        <taxon>Eukaryota</taxon>
        <taxon>Metazoa</taxon>
        <taxon>Chordata</taxon>
        <taxon>Craniata</taxon>
        <taxon>Vertebrata</taxon>
        <taxon>Euteleostomi</taxon>
        <taxon>Archelosauria</taxon>
        <taxon>Archosauria</taxon>
        <taxon>Dinosauria</taxon>
        <taxon>Saurischia</taxon>
        <taxon>Theropoda</taxon>
        <taxon>Coelurosauria</taxon>
        <taxon>Aves</taxon>
        <taxon>Neognathae</taxon>
        <taxon>Neoaves</taxon>
        <taxon>Telluraves</taxon>
        <taxon>Australaves</taxon>
        <taxon>Passeriformes</taxon>
        <taxon>Paridae</taxon>
        <taxon>Cyanistes</taxon>
    </lineage>
</organism>
<dbReference type="InterPro" id="IPR036179">
    <property type="entry name" value="Ig-like_dom_sf"/>
</dbReference>
<evidence type="ECO:0000256" key="4">
    <source>
        <dbReference type="SAM" id="Phobius"/>
    </source>
</evidence>
<dbReference type="InterPro" id="IPR003599">
    <property type="entry name" value="Ig_sub"/>
</dbReference>
<protein>
    <submittedName>
        <fullName evidence="7">CMRF35-like molecule 9</fullName>
    </submittedName>
</protein>
<dbReference type="GO" id="GO:0005886">
    <property type="term" value="C:plasma membrane"/>
    <property type="evidence" value="ECO:0007669"/>
    <property type="project" value="TreeGrafter"/>
</dbReference>
<dbReference type="SUPFAM" id="SSF48726">
    <property type="entry name" value="Immunoglobulin"/>
    <property type="match status" value="1"/>
</dbReference>
<dbReference type="InterPro" id="IPR013783">
    <property type="entry name" value="Ig-like_fold"/>
</dbReference>
<dbReference type="GO" id="GO:0004888">
    <property type="term" value="F:transmembrane signaling receptor activity"/>
    <property type="evidence" value="ECO:0007669"/>
    <property type="project" value="TreeGrafter"/>
</dbReference>
<dbReference type="InterPro" id="IPR050671">
    <property type="entry name" value="CD300_family_receptors"/>
</dbReference>
<evidence type="ECO:0000313" key="8">
    <source>
        <dbReference type="Proteomes" id="UP000694410"/>
    </source>
</evidence>
<sequence>MQLLSLLAWALLPGKSSAEPPLSERTGRCRCGGSAPAAPCVSTGCGAVTGPDSVRGFLGGSLSVTCTYEPGWEESPKFWCRERAFIISFCTGDILITSEPEVLRGRFSIRDNRTRREFTVTVDGLAEEDAGTFLCGVRTGILRFDESAAVKVIVVPASSTLPSSTYTTTTFSDLILSVTGCTQTVSQREIVQSTSNPSTPQFSNVVEHILTPAIIVVLFLLAVAVGVLLILSRKNKATSMLHPALSGAAIEMDRTHRMSLTGAEALNYADIDHSTGMAESQYSNAEAFCRLETPPMEYIEVRHSAQPLEEKREALYARVQKPVVQKEQIYTNMPSAPRPSEELYSTVYGR</sequence>
<dbReference type="PROSITE" id="PS50835">
    <property type="entry name" value="IG_LIKE"/>
    <property type="match status" value="1"/>
</dbReference>
<dbReference type="Pfam" id="PF07686">
    <property type="entry name" value="V-set"/>
    <property type="match status" value="1"/>
</dbReference>
<dbReference type="PANTHER" id="PTHR11860:SF87">
    <property type="entry name" value="CMRF35-LIKE MOLECULE 8"/>
    <property type="match status" value="1"/>
</dbReference>
<evidence type="ECO:0000256" key="2">
    <source>
        <dbReference type="ARBA" id="ARBA00022692"/>
    </source>
</evidence>
<feature type="domain" description="Ig-like" evidence="6">
    <location>
        <begin position="39"/>
        <end position="151"/>
    </location>
</feature>
<feature type="transmembrane region" description="Helical" evidence="4">
    <location>
        <begin position="209"/>
        <end position="231"/>
    </location>
</feature>
<keyword evidence="3 4" id="KW-0472">Membrane</keyword>
<dbReference type="PANTHER" id="PTHR11860">
    <property type="entry name" value="POLYMERIC-IMMUNOGLOBULIN RECEPTOR"/>
    <property type="match status" value="1"/>
</dbReference>
<keyword evidence="5" id="KW-0732">Signal</keyword>
<dbReference type="InterPro" id="IPR007110">
    <property type="entry name" value="Ig-like_dom"/>
</dbReference>
<dbReference type="Gene3D" id="2.60.40.10">
    <property type="entry name" value="Immunoglobulins"/>
    <property type="match status" value="1"/>
</dbReference>
<evidence type="ECO:0000256" key="5">
    <source>
        <dbReference type="SAM" id="SignalP"/>
    </source>
</evidence>
<dbReference type="Proteomes" id="UP000694410">
    <property type="component" value="Unplaced"/>
</dbReference>